<dbReference type="Gene3D" id="2.130.10.120">
    <property type="entry name" value="Prolyl oligopeptidase, N-terminal domain"/>
    <property type="match status" value="1"/>
</dbReference>
<feature type="domain" description="Peptidase S9A N-terminal" evidence="2">
    <location>
        <begin position="7"/>
        <end position="227"/>
    </location>
</feature>
<protein>
    <submittedName>
        <fullName evidence="3">Prolyl oligopeptidase, N-terminal beta-propeller domain protein</fullName>
    </submittedName>
</protein>
<evidence type="ECO:0000259" key="2">
    <source>
        <dbReference type="Pfam" id="PF02897"/>
    </source>
</evidence>
<comment type="caution">
    <text evidence="3">The sequence shown here is derived from an EMBL/GenBank/DDBJ whole genome shotgun (WGS) entry which is preliminary data.</text>
</comment>
<organism evidence="3 4">
    <name type="scientific">Mycobacteroides abscessus 1948</name>
    <dbReference type="NCBI Taxonomy" id="1299323"/>
    <lineage>
        <taxon>Bacteria</taxon>
        <taxon>Bacillati</taxon>
        <taxon>Actinomycetota</taxon>
        <taxon>Actinomycetes</taxon>
        <taxon>Mycobacteriales</taxon>
        <taxon>Mycobacteriaceae</taxon>
        <taxon>Mycobacteroides</taxon>
        <taxon>Mycobacteroides abscessus</taxon>
    </lineage>
</organism>
<dbReference type="PANTHER" id="PTHR42881:SF13">
    <property type="entry name" value="PROLYL ENDOPEPTIDASE"/>
    <property type="match status" value="1"/>
</dbReference>
<dbReference type="Pfam" id="PF02897">
    <property type="entry name" value="Peptidase_S9_N"/>
    <property type="match status" value="1"/>
</dbReference>
<evidence type="ECO:0000313" key="3">
    <source>
        <dbReference type="EMBL" id="EUA62842.1"/>
    </source>
</evidence>
<dbReference type="SUPFAM" id="SSF50993">
    <property type="entry name" value="Peptidase/esterase 'gauge' domain"/>
    <property type="match status" value="1"/>
</dbReference>
<evidence type="ECO:0000313" key="4">
    <source>
        <dbReference type="Proteomes" id="UP000021210"/>
    </source>
</evidence>
<dbReference type="GO" id="GO:0004252">
    <property type="term" value="F:serine-type endopeptidase activity"/>
    <property type="evidence" value="ECO:0007669"/>
    <property type="project" value="InterPro"/>
</dbReference>
<dbReference type="AlphaFoldDB" id="A0A829QI73"/>
<dbReference type="EMBL" id="JAOH01000002">
    <property type="protein sequence ID" value="EUA62842.1"/>
    <property type="molecule type" value="Genomic_DNA"/>
</dbReference>
<dbReference type="GO" id="GO:0005829">
    <property type="term" value="C:cytosol"/>
    <property type="evidence" value="ECO:0007669"/>
    <property type="project" value="TreeGrafter"/>
</dbReference>
<gene>
    <name evidence="3" type="ORF">I542_2997</name>
</gene>
<name>A0A829QI73_9MYCO</name>
<feature type="region of interest" description="Disordered" evidence="1">
    <location>
        <begin position="401"/>
        <end position="424"/>
    </location>
</feature>
<evidence type="ECO:0000256" key="1">
    <source>
        <dbReference type="SAM" id="MobiDB-lite"/>
    </source>
</evidence>
<accession>A0A829QI73</accession>
<dbReference type="GO" id="GO:0070012">
    <property type="term" value="F:oligopeptidase activity"/>
    <property type="evidence" value="ECO:0007669"/>
    <property type="project" value="TreeGrafter"/>
</dbReference>
<dbReference type="InterPro" id="IPR023302">
    <property type="entry name" value="Pept_S9A_N"/>
</dbReference>
<reference evidence="3 4" key="1">
    <citation type="submission" date="2013-12" db="EMBL/GenBank/DDBJ databases">
        <authorList>
            <person name="Zelazny A."/>
            <person name="Olivier K."/>
            <person name="Holland S."/>
            <person name="Lenaerts A."/>
            <person name="Ordway D."/>
            <person name="DeGroote M.A."/>
            <person name="Parker T."/>
            <person name="Sizemore C."/>
            <person name="Tallon L.J."/>
            <person name="Sadzewicz L.K."/>
            <person name="Sengamalay N."/>
            <person name="Fraser C.M."/>
            <person name="Hine E."/>
            <person name="Shefchek K.A."/>
            <person name="Das S.P."/>
            <person name="Tettelin H."/>
        </authorList>
    </citation>
    <scope>NUCLEOTIDE SEQUENCE [LARGE SCALE GENOMIC DNA]</scope>
    <source>
        <strain evidence="3 4">1948</strain>
    </source>
</reference>
<sequence length="527" mass="59101">MTSARRSLDPYLWLEDIGGDEPLNWVREHNAITTSEFSGARFEEMRDEALAILNTDAQIPYVRRRGEYLYNFWRDATNSRGLWRRTTLDRYRRHDPEWDVVIDVDALAATEDENWVWAGAAVLRPDFQRALVSLSRGGSDAVVVREFDLETRQFVAGGFELPEAKTQISWVDADTVYVGTDFGPGSLTDSGYPRLVKRWKRGQSLDDAELVFSGEASDVTVGASFDDTPGFERTLISRATDFFNSEVHELTADGELLRIDVPTDASASIHREWLLIELKSSWQVGDIEYSAGTLLAARYRDYVAGDRTLTPVFVPDEHASLHHYAWTRDRLTVAILRDVASEILVFTPEAGAPNRCPAFQTTPQLRSSPSMISVTRYSSTLRVSLSLRRCCAARSARLAPPCPRSRQRHRSSMTPPLRWPNTSHDPTTVRRFHILLCAPRDLKPRDPPCSAATEASRSHGHPGMTACWAGCGSPAAARTYWPISVGAESTDRSGTPRPCARAATWSMRISPRSHEIWWRGASPPQHS</sequence>
<dbReference type="PANTHER" id="PTHR42881">
    <property type="entry name" value="PROLYL ENDOPEPTIDASE"/>
    <property type="match status" value="1"/>
</dbReference>
<dbReference type="Proteomes" id="UP000021210">
    <property type="component" value="Unassembled WGS sequence"/>
</dbReference>
<proteinExistence type="predicted"/>
<dbReference type="InterPro" id="IPR051167">
    <property type="entry name" value="Prolyl_oligopep/macrocyclase"/>
</dbReference>